<evidence type="ECO:0000256" key="1">
    <source>
        <dbReference type="ARBA" id="ARBA00023277"/>
    </source>
</evidence>
<dbReference type="InterPro" id="IPR008811">
    <property type="entry name" value="Glycosyl_hydrolases_36"/>
</dbReference>
<evidence type="ECO:0000313" key="2">
    <source>
        <dbReference type="EMBL" id="KAG6690079.1"/>
    </source>
</evidence>
<evidence type="ECO:0000313" key="3">
    <source>
        <dbReference type="Proteomes" id="UP000811246"/>
    </source>
</evidence>
<gene>
    <name evidence="2" type="ORF">I3842_11G206000</name>
</gene>
<evidence type="ECO:0008006" key="4">
    <source>
        <dbReference type="Google" id="ProtNLM"/>
    </source>
</evidence>
<proteinExistence type="predicted"/>
<reference evidence="2" key="1">
    <citation type="submission" date="2021-01" db="EMBL/GenBank/DDBJ databases">
        <authorList>
            <person name="Lovell J.T."/>
            <person name="Bentley N."/>
            <person name="Bhattarai G."/>
            <person name="Jenkins J.W."/>
            <person name="Sreedasyam A."/>
            <person name="Alarcon Y."/>
            <person name="Bock C."/>
            <person name="Boston L."/>
            <person name="Carlson J."/>
            <person name="Cervantes K."/>
            <person name="Clermont K."/>
            <person name="Krom N."/>
            <person name="Kubenka K."/>
            <person name="Mamidi S."/>
            <person name="Mattison C."/>
            <person name="Monteros M."/>
            <person name="Pisani C."/>
            <person name="Plott C."/>
            <person name="Rajasekar S."/>
            <person name="Rhein H.S."/>
            <person name="Rohla C."/>
            <person name="Song M."/>
            <person name="Hilaire R.S."/>
            <person name="Shu S."/>
            <person name="Wells L."/>
            <person name="Wang X."/>
            <person name="Webber J."/>
            <person name="Heerema R.J."/>
            <person name="Klein P."/>
            <person name="Conner P."/>
            <person name="Grauke L."/>
            <person name="Grimwood J."/>
            <person name="Schmutz J."/>
            <person name="Randall J.J."/>
        </authorList>
    </citation>
    <scope>NUCLEOTIDE SEQUENCE</scope>
    <source>
        <tissue evidence="2">Leaf</tissue>
    </source>
</reference>
<sequence>MTVGAGIGVADGKLMVLGNCVLRDVKENVIVTAASGGALANGAFIGVVSDQIGSRRIFPIGKLEGLRFLCVFRFKLWWMTQRMGNRGQDIPFETQFLIVEARDDSSTIDDESKGGMDQSALYTVFLPILEGDFRAVLQGNEHDELEICLESGDPTVEGFEGSHLVFVAAGPDPFDVITNAVKTVEKHLQTFCHRERKKMPDMLNWFGWCTWDAFYTDVTSEGVKQGLDRYVYVWHAITGYWGGVKPGVIDMEHYESKLAYPVSSPSVQSNESCDCLQSITRNGLGLVNPEKVFNFYNELHSYLASAGIDGVKVDAQNILETLGASHGGRVKLARNYHQALEASISRNFPDNGIISCMSHNTDGLYSAKRTAVIRASDDFWPRDPASHTIHIASVAYNTIFLGEFMQPDWDMFHSLHPMAEYHAAARAVGGCAIYISDKPGHHDFNLLKKLVLPDGSILRAKLPGRPTRDCLFSDPARDGKSLLKIWNLNEFSGVVGVFNCQGAGWCRVGKKNLIHNEHPDTITGVIRAKDVDFLPRVADDRWCGDAVVFSHLGGETVYLPKDAAIPITLKSREYEVFTVVPAREVCNGVRFAPIGLIKMFNSGGAIKEMNYKDEKSTSVVLKVRGCGVFGAYSSARPKRIIVDSEEIEFEYEEGSGLVTVCLRVAEDELYLWNITYEL</sequence>
<dbReference type="PANTHER" id="PTHR31268">
    <property type="match status" value="1"/>
</dbReference>
<protein>
    <recommendedName>
        <fullName evidence="4">Galactinol--sucrose galactosyltransferase</fullName>
    </recommendedName>
</protein>
<dbReference type="Proteomes" id="UP000811246">
    <property type="component" value="Chromosome 11"/>
</dbReference>
<keyword evidence="1" id="KW-0119">Carbohydrate metabolism</keyword>
<dbReference type="PANTHER" id="PTHR31268:SF29">
    <property type="entry name" value="GALACTINOL--SUCROSE GALACTOSYLTRANSFERASE 1-RELATED"/>
    <property type="match status" value="1"/>
</dbReference>
<accession>A0A922DSS2</accession>
<dbReference type="EMBL" id="CM031835">
    <property type="protein sequence ID" value="KAG6690079.1"/>
    <property type="molecule type" value="Genomic_DNA"/>
</dbReference>
<comment type="caution">
    <text evidence="2">The sequence shown here is derived from an EMBL/GenBank/DDBJ whole genome shotgun (WGS) entry which is preliminary data.</text>
</comment>
<organism evidence="2 3">
    <name type="scientific">Carya illinoinensis</name>
    <name type="common">Pecan</name>
    <dbReference type="NCBI Taxonomy" id="32201"/>
    <lineage>
        <taxon>Eukaryota</taxon>
        <taxon>Viridiplantae</taxon>
        <taxon>Streptophyta</taxon>
        <taxon>Embryophyta</taxon>
        <taxon>Tracheophyta</taxon>
        <taxon>Spermatophyta</taxon>
        <taxon>Magnoliopsida</taxon>
        <taxon>eudicotyledons</taxon>
        <taxon>Gunneridae</taxon>
        <taxon>Pentapetalae</taxon>
        <taxon>rosids</taxon>
        <taxon>fabids</taxon>
        <taxon>Fagales</taxon>
        <taxon>Juglandaceae</taxon>
        <taxon>Carya</taxon>
    </lineage>
</organism>
<name>A0A922DSS2_CARIL</name>
<dbReference type="AlphaFoldDB" id="A0A922DSS2"/>
<dbReference type="Pfam" id="PF05691">
    <property type="entry name" value="Raffinose_syn"/>
    <property type="match status" value="2"/>
</dbReference>